<feature type="region of interest" description="Disordered" evidence="3">
    <location>
        <begin position="100"/>
        <end position="121"/>
    </location>
</feature>
<dbReference type="PANTHER" id="PTHR46297">
    <property type="entry name" value="ZINC FINGER CCCH-TYPE WITH G PATCH DOMAIN-CONTAINING PROTEIN"/>
    <property type="match status" value="1"/>
</dbReference>
<name>G3UKM5_LOXAF</name>
<reference evidence="4" key="2">
    <citation type="submission" date="2025-08" db="UniProtKB">
        <authorList>
            <consortium name="Ensembl"/>
        </authorList>
    </citation>
    <scope>IDENTIFICATION</scope>
    <source>
        <strain evidence="4">Isolate ISIS603380</strain>
    </source>
</reference>
<reference evidence="4" key="3">
    <citation type="submission" date="2025-09" db="UniProtKB">
        <authorList>
            <consortium name="Ensembl"/>
        </authorList>
    </citation>
    <scope>IDENTIFICATION</scope>
    <source>
        <strain evidence="4">Isolate ISIS603380</strain>
    </source>
</reference>
<dbReference type="InParanoid" id="G3UKM5"/>
<dbReference type="Ensembl" id="ENSLAFT00000026937.1">
    <property type="protein sequence ID" value="ENSLAFP00000028384.1"/>
    <property type="gene ID" value="ENSLAFG00000026390.1"/>
</dbReference>
<evidence type="ECO:0000313" key="4">
    <source>
        <dbReference type="Ensembl" id="ENSLAFP00000028384.1"/>
    </source>
</evidence>
<reference evidence="4 5" key="1">
    <citation type="submission" date="2009-06" db="EMBL/GenBank/DDBJ databases">
        <title>The Genome Sequence of Loxodonta africana (African elephant).</title>
        <authorList>
            <person name="Di Palma F."/>
            <person name="Heiman D."/>
            <person name="Young S."/>
            <person name="Johnson J."/>
            <person name="Lander E.S."/>
            <person name="Lindblad-Toh K."/>
        </authorList>
    </citation>
    <scope>NUCLEOTIDE SEQUENCE [LARGE SCALE GENOMIC DNA]</scope>
    <source>
        <strain evidence="4 5">Isolate ISIS603380</strain>
    </source>
</reference>
<dbReference type="HOGENOM" id="CLU_160395_0_0_1"/>
<dbReference type="GO" id="GO:0005634">
    <property type="term" value="C:nucleus"/>
    <property type="evidence" value="ECO:0007669"/>
    <property type="project" value="UniProtKB-SubCell"/>
</dbReference>
<evidence type="ECO:0000256" key="1">
    <source>
        <dbReference type="ARBA" id="ARBA00004123"/>
    </source>
</evidence>
<comment type="subcellular location">
    <subcellularLocation>
        <location evidence="1">Nucleus</location>
    </subcellularLocation>
</comment>
<dbReference type="eggNOG" id="KOG2185">
    <property type="taxonomic scope" value="Eukaryota"/>
</dbReference>
<proteinExistence type="predicted"/>
<dbReference type="PANTHER" id="PTHR46297:SF1">
    <property type="entry name" value="ZINC FINGER CCCH-TYPE WITH G PATCH DOMAIN-CONTAINING PROTEIN"/>
    <property type="match status" value="1"/>
</dbReference>
<dbReference type="AlphaFoldDB" id="G3UKM5"/>
<dbReference type="STRING" id="9785.ENSLAFP00000028384"/>
<keyword evidence="5" id="KW-1185">Reference proteome</keyword>
<sequence length="129" mass="13782">MVEESLETALQTYHVQLQQAELAIGAGLDASWLSDLCQLQGDLKELIGLPGASLVSVRKSKLLATLDDEHPAQENTGYLAFQKAISEVVEVPAAPATELETVSKGVAGPEPSNPGVEWHKGERPLLQLV</sequence>
<dbReference type="Proteomes" id="UP000007646">
    <property type="component" value="Unassembled WGS sequence"/>
</dbReference>
<protein>
    <submittedName>
        <fullName evidence="4">Uncharacterized protein</fullName>
    </submittedName>
</protein>
<organism evidence="4 5">
    <name type="scientific">Loxodonta africana</name>
    <name type="common">African elephant</name>
    <dbReference type="NCBI Taxonomy" id="9785"/>
    <lineage>
        <taxon>Eukaryota</taxon>
        <taxon>Metazoa</taxon>
        <taxon>Chordata</taxon>
        <taxon>Craniata</taxon>
        <taxon>Vertebrata</taxon>
        <taxon>Euteleostomi</taxon>
        <taxon>Mammalia</taxon>
        <taxon>Eutheria</taxon>
        <taxon>Afrotheria</taxon>
        <taxon>Proboscidea</taxon>
        <taxon>Elephantidae</taxon>
        <taxon>Loxodonta</taxon>
    </lineage>
</organism>
<evidence type="ECO:0000256" key="2">
    <source>
        <dbReference type="ARBA" id="ARBA00023242"/>
    </source>
</evidence>
<dbReference type="GO" id="GO:0001227">
    <property type="term" value="F:DNA-binding transcription repressor activity, RNA polymerase II-specific"/>
    <property type="evidence" value="ECO:0007669"/>
    <property type="project" value="TreeGrafter"/>
</dbReference>
<evidence type="ECO:0000313" key="5">
    <source>
        <dbReference type="Proteomes" id="UP000007646"/>
    </source>
</evidence>
<dbReference type="GO" id="GO:0000978">
    <property type="term" value="F:RNA polymerase II cis-regulatory region sequence-specific DNA binding"/>
    <property type="evidence" value="ECO:0007669"/>
    <property type="project" value="TreeGrafter"/>
</dbReference>
<keyword evidence="2" id="KW-0539">Nucleus</keyword>
<evidence type="ECO:0000256" key="3">
    <source>
        <dbReference type="SAM" id="MobiDB-lite"/>
    </source>
</evidence>
<dbReference type="GeneTree" id="ENSGT00390000000732"/>
<accession>G3UKM5</accession>